<name>A0A9N8VYQ8_9GLOM</name>
<keyword evidence="2" id="KW-1185">Reference proteome</keyword>
<proteinExistence type="predicted"/>
<evidence type="ECO:0000313" key="2">
    <source>
        <dbReference type="Proteomes" id="UP000789342"/>
    </source>
</evidence>
<protein>
    <submittedName>
        <fullName evidence="1">9480_t:CDS:1</fullName>
    </submittedName>
</protein>
<accession>A0A9N8VYQ8</accession>
<dbReference type="AlphaFoldDB" id="A0A9N8VYQ8"/>
<sequence>MYVQVFTELYLIFLFTSSLRTPAISVTGEILLRLLGTTEFSMNHNQMRTLILEDVEERNDFFAGRMNQQRIMSMSMN</sequence>
<dbReference type="Proteomes" id="UP000789342">
    <property type="component" value="Unassembled WGS sequence"/>
</dbReference>
<reference evidence="1" key="1">
    <citation type="submission" date="2021-06" db="EMBL/GenBank/DDBJ databases">
        <authorList>
            <person name="Kallberg Y."/>
            <person name="Tangrot J."/>
            <person name="Rosling A."/>
        </authorList>
    </citation>
    <scope>NUCLEOTIDE SEQUENCE</scope>
    <source>
        <strain evidence="1">CL551</strain>
    </source>
</reference>
<comment type="caution">
    <text evidence="1">The sequence shown here is derived from an EMBL/GenBank/DDBJ whole genome shotgun (WGS) entry which is preliminary data.</text>
</comment>
<evidence type="ECO:0000313" key="1">
    <source>
        <dbReference type="EMBL" id="CAG8465019.1"/>
    </source>
</evidence>
<organism evidence="1 2">
    <name type="scientific">Acaulospora morrowiae</name>
    <dbReference type="NCBI Taxonomy" id="94023"/>
    <lineage>
        <taxon>Eukaryota</taxon>
        <taxon>Fungi</taxon>
        <taxon>Fungi incertae sedis</taxon>
        <taxon>Mucoromycota</taxon>
        <taxon>Glomeromycotina</taxon>
        <taxon>Glomeromycetes</taxon>
        <taxon>Diversisporales</taxon>
        <taxon>Acaulosporaceae</taxon>
        <taxon>Acaulospora</taxon>
    </lineage>
</organism>
<gene>
    <name evidence="1" type="ORF">AMORRO_LOCUS1586</name>
</gene>
<dbReference type="EMBL" id="CAJVPV010000603">
    <property type="protein sequence ID" value="CAG8465019.1"/>
    <property type="molecule type" value="Genomic_DNA"/>
</dbReference>